<protein>
    <submittedName>
        <fullName evidence="1">Uncharacterized protein</fullName>
    </submittedName>
</protein>
<name>A0A6L5XEC7_9BACT</name>
<dbReference type="EMBL" id="VULT01000012">
    <property type="protein sequence ID" value="MSS17803.1"/>
    <property type="molecule type" value="Genomic_DNA"/>
</dbReference>
<gene>
    <name evidence="1" type="ORF">FYJ29_08560</name>
</gene>
<organism evidence="1 2">
    <name type="scientific">Sodaliphilus pleomorphus</name>
    <dbReference type="NCBI Taxonomy" id="2606626"/>
    <lineage>
        <taxon>Bacteria</taxon>
        <taxon>Pseudomonadati</taxon>
        <taxon>Bacteroidota</taxon>
        <taxon>Bacteroidia</taxon>
        <taxon>Bacteroidales</taxon>
        <taxon>Muribaculaceae</taxon>
        <taxon>Sodaliphilus</taxon>
    </lineage>
</organism>
<proteinExistence type="predicted"/>
<dbReference type="AlphaFoldDB" id="A0A6L5XEC7"/>
<keyword evidence="2" id="KW-1185">Reference proteome</keyword>
<sequence length="491" mass="57424">MEKCTVSKGLILKDIIQYDDHSVEFHHQKLQSPISLSPFGWRGFIAQEDSEVIFDKDLHFFVNTGKILGKKTLYLLHSDKYETLPTTEQELSSDDKDDFTYMQLGDNTNEDIEPDEEPEALEVGESSIKDTDVDYDADLYLKPDIIQLRLKNVHIERILSFLKDSPSIEMNTAKVGPKFFSLNQQLLAYDDDWALHVRNRSKIDSTPIHHMTFFLEKKPFLPFIGENGLYCGYHRQINITGISKSVINEFREWCRKRAPRLTSKGDNYQSSVKANPFNLFRWIHPDQLSITDEALVYTRKTLRRNEMIYLPFKRISVFLSSKGLLTKKFEVYGEQNIIPKYSFSSSNVSAIKKAMEEHHVNTAVGRSWHASFLFFKNWFGRAPRILKVDERLIFYPKRLKSEMKNFYGMTTRVSALNKMEIEKVIWYKTIFNPFGTIVIKGTPANIRNDQREKTAIMIVPNLSMFCYGSLRDFLKESNAEFKRKHKKYKFK</sequence>
<evidence type="ECO:0000313" key="2">
    <source>
        <dbReference type="Proteomes" id="UP000483362"/>
    </source>
</evidence>
<comment type="caution">
    <text evidence="1">The sequence shown here is derived from an EMBL/GenBank/DDBJ whole genome shotgun (WGS) entry which is preliminary data.</text>
</comment>
<dbReference type="Proteomes" id="UP000483362">
    <property type="component" value="Unassembled WGS sequence"/>
</dbReference>
<reference evidence="1 2" key="1">
    <citation type="submission" date="2019-08" db="EMBL/GenBank/DDBJ databases">
        <title>In-depth cultivation of the pig gut microbiome towards novel bacterial diversity and tailored functional studies.</title>
        <authorList>
            <person name="Wylensek D."/>
            <person name="Hitch T.C.A."/>
            <person name="Clavel T."/>
        </authorList>
    </citation>
    <scope>NUCLEOTIDE SEQUENCE [LARGE SCALE GENOMIC DNA]</scope>
    <source>
        <strain evidence="1 2">Oil-RF-744-WCA-WT-10</strain>
    </source>
</reference>
<evidence type="ECO:0000313" key="1">
    <source>
        <dbReference type="EMBL" id="MSS17803.1"/>
    </source>
</evidence>
<dbReference type="RefSeq" id="WP_154326479.1">
    <property type="nucleotide sequence ID" value="NZ_CP045696.1"/>
</dbReference>
<accession>A0A6L5XEC7</accession>